<evidence type="ECO:0000256" key="2">
    <source>
        <dbReference type="ARBA" id="ARBA00022723"/>
    </source>
</evidence>
<evidence type="ECO:0000313" key="9">
    <source>
        <dbReference type="Proteomes" id="UP000185093"/>
    </source>
</evidence>
<reference evidence="8 9" key="1">
    <citation type="submission" date="2016-11" db="EMBL/GenBank/DDBJ databases">
        <authorList>
            <person name="Varghese N."/>
            <person name="Submissions S."/>
        </authorList>
    </citation>
    <scope>NUCLEOTIDE SEQUENCE [LARGE SCALE GENOMIC DNA]</scope>
    <source>
        <strain evidence="8 9">DSM 20664</strain>
    </source>
</reference>
<evidence type="ECO:0000313" key="8">
    <source>
        <dbReference type="EMBL" id="SIN67800.1"/>
    </source>
</evidence>
<dbReference type="EMBL" id="FSQZ01000001">
    <property type="protein sequence ID" value="SIN67800.1"/>
    <property type="molecule type" value="Genomic_DNA"/>
</dbReference>
<proteinExistence type="inferred from homology"/>
<dbReference type="InterPro" id="IPR001915">
    <property type="entry name" value="Peptidase_M48"/>
</dbReference>
<dbReference type="Pfam" id="PF01435">
    <property type="entry name" value="Peptidase_M48"/>
    <property type="match status" value="1"/>
</dbReference>
<evidence type="ECO:0000256" key="5">
    <source>
        <dbReference type="ARBA" id="ARBA00023049"/>
    </source>
</evidence>
<name>A0ABY1JDA6_9BACT</name>
<dbReference type="InterPro" id="IPR051156">
    <property type="entry name" value="Mito/Outer_Membr_Metalloprot"/>
</dbReference>
<organism evidence="8 9">
    <name type="scientific">Acetomicrobium flavidum</name>
    <dbReference type="NCBI Taxonomy" id="49896"/>
    <lineage>
        <taxon>Bacteria</taxon>
        <taxon>Thermotogati</taxon>
        <taxon>Synergistota</taxon>
        <taxon>Synergistia</taxon>
        <taxon>Synergistales</taxon>
        <taxon>Acetomicrobiaceae</taxon>
        <taxon>Acetomicrobium</taxon>
    </lineage>
</organism>
<comment type="similarity">
    <text evidence="6">Belongs to the peptidase M48 family.</text>
</comment>
<keyword evidence="5 6" id="KW-0482">Metalloprotease</keyword>
<feature type="domain" description="Peptidase M48" evidence="7">
    <location>
        <begin position="28"/>
        <end position="202"/>
    </location>
</feature>
<gene>
    <name evidence="8" type="ORF">SAMN05444368_1100</name>
</gene>
<accession>A0ABY1JDA6</accession>
<dbReference type="Gene3D" id="3.30.2010.10">
    <property type="entry name" value="Metalloproteases ('zincins'), catalytic domain"/>
    <property type="match status" value="1"/>
</dbReference>
<sequence>MDKVIRRSLIAVILLVVFIAGTSEASLQPAAVKDVWQRLAKAAGLDPSAPITVVDQKEPNAWVTFSLNKYSITVTKGMLDLLDSEDELAGVLAHEIGHIKLNHYGRTVTRSVLWSLIFRAVGNSSSRIDPLDLGYALAESGFSREQEVEADDYGIELSAKAGYDPWGLVSALEKMAKAGYTTSPSGFNSHPPTERRLQHVRAKAQEVAARS</sequence>
<keyword evidence="9" id="KW-1185">Reference proteome</keyword>
<evidence type="ECO:0000259" key="7">
    <source>
        <dbReference type="Pfam" id="PF01435"/>
    </source>
</evidence>
<keyword evidence="4 6" id="KW-0862">Zinc</keyword>
<comment type="caution">
    <text evidence="8">The sequence shown here is derived from an EMBL/GenBank/DDBJ whole genome shotgun (WGS) entry which is preliminary data.</text>
</comment>
<dbReference type="PANTHER" id="PTHR22726">
    <property type="entry name" value="METALLOENDOPEPTIDASE OMA1"/>
    <property type="match status" value="1"/>
</dbReference>
<dbReference type="GO" id="GO:0008237">
    <property type="term" value="F:metallopeptidase activity"/>
    <property type="evidence" value="ECO:0007669"/>
    <property type="project" value="UniProtKB-KW"/>
</dbReference>
<dbReference type="Proteomes" id="UP000185093">
    <property type="component" value="Unassembled WGS sequence"/>
</dbReference>
<dbReference type="CDD" id="cd07324">
    <property type="entry name" value="M48C_Oma1-like"/>
    <property type="match status" value="1"/>
</dbReference>
<evidence type="ECO:0000256" key="3">
    <source>
        <dbReference type="ARBA" id="ARBA00022801"/>
    </source>
</evidence>
<evidence type="ECO:0000256" key="6">
    <source>
        <dbReference type="RuleBase" id="RU003983"/>
    </source>
</evidence>
<keyword evidence="2" id="KW-0479">Metal-binding</keyword>
<evidence type="ECO:0000256" key="4">
    <source>
        <dbReference type="ARBA" id="ARBA00022833"/>
    </source>
</evidence>
<dbReference type="PANTHER" id="PTHR22726:SF8">
    <property type="entry name" value="METALLOPROTEASE YCAL"/>
    <property type="match status" value="1"/>
</dbReference>
<evidence type="ECO:0000256" key="1">
    <source>
        <dbReference type="ARBA" id="ARBA00022670"/>
    </source>
</evidence>
<dbReference type="RefSeq" id="WP_074199537.1">
    <property type="nucleotide sequence ID" value="NZ_DAONBL010000007.1"/>
</dbReference>
<protein>
    <submittedName>
        <fullName evidence="8">Metalloprotease</fullName>
    </submittedName>
</protein>
<comment type="cofactor">
    <cofactor evidence="6">
        <name>Zn(2+)</name>
        <dbReference type="ChEBI" id="CHEBI:29105"/>
    </cofactor>
    <text evidence="6">Binds 1 zinc ion per subunit.</text>
</comment>
<keyword evidence="3 6" id="KW-0378">Hydrolase</keyword>
<keyword evidence="1 6" id="KW-0645">Protease</keyword>